<proteinExistence type="predicted"/>
<protein>
    <recommendedName>
        <fullName evidence="5">DUF3791 domain-containing protein</fullName>
    </recommendedName>
</protein>
<evidence type="ECO:0000313" key="4">
    <source>
        <dbReference type="Proteomes" id="UP000476820"/>
    </source>
</evidence>
<accession>A0A0M1M7C6</accession>
<dbReference type="Proteomes" id="UP000473681">
    <property type="component" value="Unassembled WGS sequence"/>
</dbReference>
<sequence>MRTNQEELEKFYIQSLDSDIINFLAEKQNMDTRLAMDIYYRSLLCKQVHNGENGIQYLDYKYLVEDLLENEEELFM</sequence>
<gene>
    <name evidence="1" type="ORF">FC774_08125</name>
    <name evidence="2" type="ORF">FDB51_14465</name>
</gene>
<dbReference type="Proteomes" id="UP000476820">
    <property type="component" value="Unassembled WGS sequence"/>
</dbReference>
<evidence type="ECO:0000313" key="1">
    <source>
        <dbReference type="EMBL" id="NFF87835.1"/>
    </source>
</evidence>
<evidence type="ECO:0008006" key="5">
    <source>
        <dbReference type="Google" id="ProtNLM"/>
    </source>
</evidence>
<dbReference type="EMBL" id="SWVK01000021">
    <property type="protein sequence ID" value="NFN36297.1"/>
    <property type="molecule type" value="Genomic_DNA"/>
</dbReference>
<organism evidence="1 4">
    <name type="scientific">Clostridium botulinum</name>
    <dbReference type="NCBI Taxonomy" id="1491"/>
    <lineage>
        <taxon>Bacteria</taxon>
        <taxon>Bacillati</taxon>
        <taxon>Bacillota</taxon>
        <taxon>Clostridia</taxon>
        <taxon>Eubacteriales</taxon>
        <taxon>Clostridiaceae</taxon>
        <taxon>Clostridium</taxon>
    </lineage>
</organism>
<dbReference type="AlphaFoldDB" id="A0A0M1M7C6"/>
<reference evidence="3 4" key="1">
    <citation type="submission" date="2019-04" db="EMBL/GenBank/DDBJ databases">
        <title>Genome sequencing of Clostridium botulinum Groups I-IV and Clostridium butyricum.</title>
        <authorList>
            <person name="Brunt J."/>
            <person name="Van Vliet A.H.M."/>
            <person name="Stringer S.C."/>
            <person name="Carter A.T."/>
            <person name="Peck M.W."/>
        </authorList>
    </citation>
    <scope>NUCLEOTIDE SEQUENCE [LARGE SCALE GENOMIC DNA]</scope>
    <source>
        <strain evidence="1 4">1605</strain>
        <strain evidence="2 3">CB-K-33E</strain>
    </source>
</reference>
<evidence type="ECO:0000313" key="3">
    <source>
        <dbReference type="Proteomes" id="UP000473681"/>
    </source>
</evidence>
<evidence type="ECO:0000313" key="2">
    <source>
        <dbReference type="EMBL" id="NFN36297.1"/>
    </source>
</evidence>
<dbReference type="EMBL" id="SWOV01000017">
    <property type="protein sequence ID" value="NFF87835.1"/>
    <property type="molecule type" value="Genomic_DNA"/>
</dbReference>
<dbReference type="OrthoDB" id="9797803at2"/>
<comment type="caution">
    <text evidence="1">The sequence shown here is derived from an EMBL/GenBank/DDBJ whole genome shotgun (WGS) entry which is preliminary data.</text>
</comment>
<name>A0A0M1M7C6_CLOBO</name>
<dbReference type="RefSeq" id="WP_053341549.1">
    <property type="nucleotide sequence ID" value="NZ_LFPA01000196.1"/>
</dbReference>